<dbReference type="SUPFAM" id="SSF53850">
    <property type="entry name" value="Periplasmic binding protein-like II"/>
    <property type="match status" value="1"/>
</dbReference>
<feature type="domain" description="Solute-binding protein family 5" evidence="5">
    <location>
        <begin position="88"/>
        <end position="430"/>
    </location>
</feature>
<comment type="caution">
    <text evidence="6">The sequence shown here is derived from an EMBL/GenBank/DDBJ whole genome shotgun (WGS) entry which is preliminary data.</text>
</comment>
<comment type="similarity">
    <text evidence="2">Belongs to the bacterial solute-binding protein 5 family.</text>
</comment>
<comment type="subcellular location">
    <subcellularLocation>
        <location evidence="1">Cell membrane</location>
        <topology evidence="1">Lipid-anchor</topology>
    </subcellularLocation>
</comment>
<dbReference type="EMBL" id="JAJEPS010000003">
    <property type="protein sequence ID" value="MCC2125516.1"/>
    <property type="molecule type" value="Genomic_DNA"/>
</dbReference>
<dbReference type="GO" id="GO:0015833">
    <property type="term" value="P:peptide transport"/>
    <property type="evidence" value="ECO:0007669"/>
    <property type="project" value="TreeGrafter"/>
</dbReference>
<keyword evidence="3 4" id="KW-0732">Signal</keyword>
<dbReference type="GO" id="GO:1904680">
    <property type="term" value="F:peptide transmembrane transporter activity"/>
    <property type="evidence" value="ECO:0007669"/>
    <property type="project" value="TreeGrafter"/>
</dbReference>
<dbReference type="PROSITE" id="PS01040">
    <property type="entry name" value="SBP_BACTERIAL_5"/>
    <property type="match status" value="1"/>
</dbReference>
<evidence type="ECO:0000313" key="7">
    <source>
        <dbReference type="Proteomes" id="UP001198220"/>
    </source>
</evidence>
<dbReference type="PIRSF" id="PIRSF002741">
    <property type="entry name" value="MppA"/>
    <property type="match status" value="1"/>
</dbReference>
<dbReference type="InterPro" id="IPR039424">
    <property type="entry name" value="SBP_5"/>
</dbReference>
<dbReference type="GO" id="GO:0042597">
    <property type="term" value="C:periplasmic space"/>
    <property type="evidence" value="ECO:0007669"/>
    <property type="project" value="UniProtKB-ARBA"/>
</dbReference>
<accession>A0AAE3A8I6</accession>
<evidence type="ECO:0000256" key="4">
    <source>
        <dbReference type="SAM" id="SignalP"/>
    </source>
</evidence>
<reference evidence="6 7" key="1">
    <citation type="submission" date="2021-10" db="EMBL/GenBank/DDBJ databases">
        <title>Anaerobic single-cell dispensing facilitates the cultivation of human gut bacteria.</title>
        <authorList>
            <person name="Afrizal A."/>
        </authorList>
    </citation>
    <scope>NUCLEOTIDE SEQUENCE [LARGE SCALE GENOMIC DNA]</scope>
    <source>
        <strain evidence="6 7">CLA-AA-H276</strain>
    </source>
</reference>
<dbReference type="InterPro" id="IPR000914">
    <property type="entry name" value="SBP_5_dom"/>
</dbReference>
<name>A0AAE3A8I6_9FIRM</name>
<dbReference type="RefSeq" id="WP_308458930.1">
    <property type="nucleotide sequence ID" value="NZ_JAJEPS010000003.1"/>
</dbReference>
<dbReference type="GO" id="GO:0043190">
    <property type="term" value="C:ATP-binding cassette (ABC) transporter complex"/>
    <property type="evidence" value="ECO:0007669"/>
    <property type="project" value="InterPro"/>
</dbReference>
<dbReference type="Gene3D" id="3.10.105.10">
    <property type="entry name" value="Dipeptide-binding Protein, Domain 3"/>
    <property type="match status" value="1"/>
</dbReference>
<gene>
    <name evidence="6" type="ORF">LKD36_04905</name>
</gene>
<organism evidence="6 7">
    <name type="scientific">Hominiventricola filiformis</name>
    <dbReference type="NCBI Taxonomy" id="2885352"/>
    <lineage>
        <taxon>Bacteria</taxon>
        <taxon>Bacillati</taxon>
        <taxon>Bacillota</taxon>
        <taxon>Clostridia</taxon>
        <taxon>Lachnospirales</taxon>
        <taxon>Lachnospiraceae</taxon>
        <taxon>Hominiventricola</taxon>
    </lineage>
</organism>
<feature type="signal peptide" evidence="4">
    <location>
        <begin position="1"/>
        <end position="23"/>
    </location>
</feature>
<evidence type="ECO:0000259" key="5">
    <source>
        <dbReference type="Pfam" id="PF00496"/>
    </source>
</evidence>
<sequence length="529" mass="59544">MKKKQMLSCFLAAAMVLSLTACGGGNKTTSDGGNAVSPAAGEPEKRLTIGWDSVTDRLDPIYISDQEGFTYAYMVYDCLVESDHKGGYEPALAEDWSVADDGMTWTFNLRKDVKFQNGQDFTSADVVCSYQRVLDDQTCNTYIDHWAMLDSVSAVDDYTVEIKTTEPFSMFLASVGWTWIIPHEAYEQYGADLFTEHREIQCGTGPWMLAEYNEGQNWVLAKNPNCWKTNDSYYDEVEMRALNEVATSVSAHLSGDIQVNLNMNDEMLSMYNGSEDRIDVQVEDEATIFYYCQYNCAAGEPFSDPNLRLAFDYAINREAIGNGFYNGRNGGVPNGIWCSSTYGYDESYPAYEYDPEKAKEYVAASNYDGREIVLNVKTSEQYAQEIGLAIAEDLQAVGINCSVEPIEPATMNTIRAEGTYDIFMVTQIHADGDAFSHLSKRILLDAHHSGYVNEELNALIEQSNKELDEDKRIEELHEINKIMREDPASQSNIVSYHDYSAHDKGIINLPIYPDNVHYFRYVTYDASAN</sequence>
<feature type="chain" id="PRO_5041993167" evidence="4">
    <location>
        <begin position="24"/>
        <end position="529"/>
    </location>
</feature>
<dbReference type="Gene3D" id="3.40.190.10">
    <property type="entry name" value="Periplasmic binding protein-like II"/>
    <property type="match status" value="1"/>
</dbReference>
<evidence type="ECO:0000313" key="6">
    <source>
        <dbReference type="EMBL" id="MCC2125516.1"/>
    </source>
</evidence>
<proteinExistence type="inferred from homology"/>
<evidence type="ECO:0000256" key="2">
    <source>
        <dbReference type="ARBA" id="ARBA00005695"/>
    </source>
</evidence>
<keyword evidence="7" id="KW-1185">Reference proteome</keyword>
<dbReference type="PROSITE" id="PS51257">
    <property type="entry name" value="PROKAR_LIPOPROTEIN"/>
    <property type="match status" value="1"/>
</dbReference>
<dbReference type="InterPro" id="IPR030678">
    <property type="entry name" value="Peptide/Ni-bd"/>
</dbReference>
<dbReference type="InterPro" id="IPR023765">
    <property type="entry name" value="SBP_5_CS"/>
</dbReference>
<protein>
    <submittedName>
        <fullName evidence="6">ABC transporter substrate-binding protein</fullName>
    </submittedName>
</protein>
<evidence type="ECO:0000256" key="3">
    <source>
        <dbReference type="ARBA" id="ARBA00022729"/>
    </source>
</evidence>
<dbReference type="PANTHER" id="PTHR30290">
    <property type="entry name" value="PERIPLASMIC BINDING COMPONENT OF ABC TRANSPORTER"/>
    <property type="match status" value="1"/>
</dbReference>
<dbReference type="Pfam" id="PF00496">
    <property type="entry name" value="SBP_bac_5"/>
    <property type="match status" value="1"/>
</dbReference>
<dbReference type="AlphaFoldDB" id="A0AAE3A8I6"/>
<dbReference type="CDD" id="cd00995">
    <property type="entry name" value="PBP2_NikA_DppA_OppA_like"/>
    <property type="match status" value="1"/>
</dbReference>
<evidence type="ECO:0000256" key="1">
    <source>
        <dbReference type="ARBA" id="ARBA00004193"/>
    </source>
</evidence>
<dbReference type="Proteomes" id="UP001198220">
    <property type="component" value="Unassembled WGS sequence"/>
</dbReference>